<keyword evidence="2" id="KW-1133">Transmembrane helix</keyword>
<dbReference type="SUPFAM" id="SSF55797">
    <property type="entry name" value="PR-1-like"/>
    <property type="match status" value="1"/>
</dbReference>
<reference evidence="5 6" key="1">
    <citation type="submission" date="2021-10" db="EMBL/GenBank/DDBJ databases">
        <title>Anaerobic single-cell dispensing facilitates the cultivation of human gut bacteria.</title>
        <authorList>
            <person name="Afrizal A."/>
        </authorList>
    </citation>
    <scope>NUCLEOTIDE SEQUENCE [LARGE SCALE GENOMIC DNA]</scope>
    <source>
        <strain evidence="5 6">CLA-AA-H200</strain>
    </source>
</reference>
<accession>A0ABS8FXH8</accession>
<dbReference type="Gene3D" id="1.20.50.40">
    <property type="match status" value="3"/>
</dbReference>
<name>A0ABS8FXH8_9FIRM</name>
<feature type="signal peptide" evidence="3">
    <location>
        <begin position="1"/>
        <end position="29"/>
    </location>
</feature>
<feature type="chain" id="PRO_5047134543" evidence="3">
    <location>
        <begin position="30"/>
        <end position="960"/>
    </location>
</feature>
<proteinExistence type="predicted"/>
<feature type="domain" description="SCP" evidence="4">
    <location>
        <begin position="53"/>
        <end position="183"/>
    </location>
</feature>
<evidence type="ECO:0000256" key="3">
    <source>
        <dbReference type="SAM" id="SignalP"/>
    </source>
</evidence>
<gene>
    <name evidence="5" type="ORF">LKD70_05370</name>
</gene>
<feature type="transmembrane region" description="Helical" evidence="2">
    <location>
        <begin position="934"/>
        <end position="954"/>
    </location>
</feature>
<dbReference type="Gene3D" id="3.40.33.10">
    <property type="entry name" value="CAP"/>
    <property type="match status" value="1"/>
</dbReference>
<dbReference type="CDD" id="cd05379">
    <property type="entry name" value="CAP_bacterial"/>
    <property type="match status" value="1"/>
</dbReference>
<keyword evidence="6" id="KW-1185">Reference proteome</keyword>
<comment type="caution">
    <text evidence="5">The sequence shown here is derived from an EMBL/GenBank/DDBJ whole genome shotgun (WGS) entry which is preliminary data.</text>
</comment>
<dbReference type="RefSeq" id="WP_227707011.1">
    <property type="nucleotide sequence ID" value="NZ_JAJEQX010000007.1"/>
</dbReference>
<evidence type="ECO:0000256" key="2">
    <source>
        <dbReference type="SAM" id="Phobius"/>
    </source>
</evidence>
<keyword evidence="2" id="KW-0812">Transmembrane</keyword>
<dbReference type="PANTHER" id="PTHR31157:SF1">
    <property type="entry name" value="SCP DOMAIN-CONTAINING PROTEIN"/>
    <property type="match status" value="1"/>
</dbReference>
<feature type="compositionally biased region" description="Low complexity" evidence="1">
    <location>
        <begin position="889"/>
        <end position="916"/>
    </location>
</feature>
<evidence type="ECO:0000313" key="5">
    <source>
        <dbReference type="EMBL" id="MCC2253867.1"/>
    </source>
</evidence>
<keyword evidence="2" id="KW-0472">Membrane</keyword>
<dbReference type="InterPro" id="IPR035940">
    <property type="entry name" value="CAP_sf"/>
</dbReference>
<keyword evidence="3" id="KW-0732">Signal</keyword>
<protein>
    <submittedName>
        <fullName evidence="5">CAP domain-containing protein</fullName>
    </submittedName>
</protein>
<dbReference type="InterPro" id="IPR014044">
    <property type="entry name" value="CAP_dom"/>
</dbReference>
<dbReference type="EMBL" id="JAJEQX010000007">
    <property type="protein sequence ID" value="MCC2253867.1"/>
    <property type="molecule type" value="Genomic_DNA"/>
</dbReference>
<organism evidence="5 6">
    <name type="scientific">Ruminococcus turbiniformis</name>
    <dbReference type="NCBI Taxonomy" id="2881258"/>
    <lineage>
        <taxon>Bacteria</taxon>
        <taxon>Bacillati</taxon>
        <taxon>Bacillota</taxon>
        <taxon>Clostridia</taxon>
        <taxon>Eubacteriales</taxon>
        <taxon>Oscillospiraceae</taxon>
        <taxon>Ruminococcus</taxon>
    </lineage>
</organism>
<evidence type="ECO:0000256" key="1">
    <source>
        <dbReference type="SAM" id="MobiDB-lite"/>
    </source>
</evidence>
<dbReference type="NCBIfam" id="TIGR01167">
    <property type="entry name" value="LPXTG_anchor"/>
    <property type="match status" value="1"/>
</dbReference>
<evidence type="ECO:0000313" key="6">
    <source>
        <dbReference type="Proteomes" id="UP001198151"/>
    </source>
</evidence>
<evidence type="ECO:0000259" key="4">
    <source>
        <dbReference type="Pfam" id="PF00188"/>
    </source>
</evidence>
<dbReference type="Proteomes" id="UP001198151">
    <property type="component" value="Unassembled WGS sequence"/>
</dbReference>
<feature type="region of interest" description="Disordered" evidence="1">
    <location>
        <begin position="884"/>
        <end position="929"/>
    </location>
</feature>
<dbReference type="Pfam" id="PF00188">
    <property type="entry name" value="CAP"/>
    <property type="match status" value="1"/>
</dbReference>
<dbReference type="PANTHER" id="PTHR31157">
    <property type="entry name" value="SCP DOMAIN-CONTAINING PROTEIN"/>
    <property type="match status" value="1"/>
</dbReference>
<sequence>MRARLKRLTAYAAAVVLLVTSGITMDVSAADAEGNTQEITVTYGQTEARTMFEMINDFRTGDDAWAWDESNENKISYDGLSELQYDPVLEEVAMQRAAEIAVYYSHTRPNGSDCFTAYPAGYNGKGENIAYGYESAEAVFIAWREDNEDFAGQGHRRNMLGNFNAVGIGHVTYNGVEYWVQEFGLTANPIKTPGEAVDGQRTVSIEMPSAEQTVTAMSIDGKTVTYSLNNVPDILQGFAGMLTSVTIETNRGRTYTIGAQWEYDEAANVLKLKDGTYTLPSNLSDPNGILEAGIALQRISTDLGPWDAENYPVTSRTVHEGQALSITLNPVYIENSITGYSWYKLENGVLSAISGATGKTYEKTDISADDAGKYVAVYEVYGQMCITPAKTVTVTQHTWDEGKITTEPGETTEGVKTYTCTYAGCGATKTETIPPTGEHKHTVVTDPAVEATCTDPGLTEGSHCSVCHEVLTAQQEVPALGHKWDNGTVTKEATCGKAGEKTYTCERCKTTKTEEIPATGEHTVVTDPAVEATCTDPGLTEGSHCSVCHEVLTAQQEVPALGHKWDNGTVTKEATCGKAGEKTYTCERCKTTKTEEIPATGEHTVVTDPAVEATCTKTGLTEGSHCSVCGEVIVKQEVVPMKDHSYGEGVVTKEPTCTETGEMTYTCSVCGGTKTEAVDKLEHTAKTLPAVEPTCTESGLTEGSVCAVCGTTLVEQNVVEPLGHDWDEGEVISEATCTEAGAIKYTCKRCEETKTVAVDEKGHTPEVIPGKDATCKDTGLTEGSKCSVCGVILKEQEVIPVLTEHAWDEGTVLEEATCTKDGQMLYTCTVCETTKTETIEAPGHTVVIDPAVDPTYTEEGLTEGSHCSVCGEILKEQMVVPKLEKPAGGDENNGTTGNTEDTGNTTGAAGTTGTDNSASNTANKAVKTGDTGNILPTAVMLIASLSVIGAVLVGKKRRLF</sequence>